<evidence type="ECO:0000259" key="17">
    <source>
        <dbReference type="PROSITE" id="PS51986"/>
    </source>
</evidence>
<evidence type="ECO:0000256" key="4">
    <source>
        <dbReference type="ARBA" id="ARBA00021364"/>
    </source>
</evidence>
<feature type="binding site" evidence="13">
    <location>
        <position position="370"/>
    </location>
    <ligand>
        <name>Mg(2+)</name>
        <dbReference type="ChEBI" id="CHEBI:18420"/>
        <label>1</label>
    </ligand>
</feature>
<evidence type="ECO:0000256" key="2">
    <source>
        <dbReference type="ARBA" id="ARBA00009897"/>
    </source>
</evidence>
<feature type="binding site" evidence="11">
    <location>
        <position position="333"/>
    </location>
    <ligand>
        <name>L-glutamate</name>
        <dbReference type="ChEBI" id="CHEBI:29985"/>
    </ligand>
</feature>
<feature type="binding site" evidence="11">
    <location>
        <begin position="275"/>
        <end position="276"/>
    </location>
    <ligand>
        <name>L-glutamate</name>
        <dbReference type="ChEBI" id="CHEBI:29985"/>
    </ligand>
</feature>
<accession>Q83GK6</accession>
<evidence type="ECO:0000313" key="19">
    <source>
        <dbReference type="EMBL" id="AAO44358.1"/>
    </source>
</evidence>
<feature type="binding site" evidence="13">
    <location>
        <position position="142"/>
    </location>
    <ligand>
        <name>Mg(2+)</name>
        <dbReference type="ChEBI" id="CHEBI:18420"/>
        <label>1</label>
    </ligand>
</feature>
<dbReference type="InterPro" id="IPR004809">
    <property type="entry name" value="Gln_synth_I"/>
</dbReference>
<keyword evidence="13" id="KW-0479">Metal-binding</keyword>
<dbReference type="InterPro" id="IPR008146">
    <property type="entry name" value="Gln_synth_cat_dom"/>
</dbReference>
<evidence type="ECO:0000256" key="7">
    <source>
        <dbReference type="ARBA" id="ARBA00022741"/>
    </source>
</evidence>
<evidence type="ECO:0000256" key="16">
    <source>
        <dbReference type="RuleBase" id="RU000384"/>
    </source>
</evidence>
<keyword evidence="7 12" id="KW-0547">Nucleotide-binding</keyword>
<dbReference type="Proteomes" id="UP000002200">
    <property type="component" value="Chromosome"/>
</dbReference>
<feature type="binding site" evidence="11">
    <location>
        <position position="351"/>
    </location>
    <ligand>
        <name>L-glutamate</name>
        <dbReference type="ChEBI" id="CHEBI:29985"/>
    </ligand>
</feature>
<evidence type="ECO:0000256" key="5">
    <source>
        <dbReference type="ARBA" id="ARBA00022490"/>
    </source>
</evidence>
<evidence type="ECO:0000259" key="18">
    <source>
        <dbReference type="PROSITE" id="PS51987"/>
    </source>
</evidence>
<dbReference type="InterPro" id="IPR036651">
    <property type="entry name" value="Gln_synt_N_sf"/>
</dbReference>
<keyword evidence="8 12" id="KW-0067">ATP-binding</keyword>
<dbReference type="GO" id="GO:0005737">
    <property type="term" value="C:cytoplasm"/>
    <property type="evidence" value="ECO:0007669"/>
    <property type="project" value="UniProtKB-SubCell"/>
</dbReference>
<organism evidence="19 20">
    <name type="scientific">Tropheryma whipplei (strain Twist)</name>
    <name type="common">Whipple's bacillus</name>
    <dbReference type="NCBI Taxonomy" id="203267"/>
    <lineage>
        <taxon>Bacteria</taxon>
        <taxon>Bacillati</taxon>
        <taxon>Actinomycetota</taxon>
        <taxon>Actinomycetes</taxon>
        <taxon>Micrococcales</taxon>
        <taxon>Tropherymataceae</taxon>
        <taxon>Tropheryma</taxon>
    </lineage>
</organism>
<evidence type="ECO:0000256" key="14">
    <source>
        <dbReference type="PIRSR" id="PIRSR604809-50"/>
    </source>
</evidence>
<feature type="binding site" evidence="12">
    <location>
        <begin position="282"/>
        <end position="284"/>
    </location>
    <ligand>
        <name>ATP</name>
        <dbReference type="ChEBI" id="CHEBI:30616"/>
    </ligand>
</feature>
<feature type="binding site" evidence="13">
    <location>
        <position position="140"/>
    </location>
    <ligand>
        <name>Mg(2+)</name>
        <dbReference type="ChEBI" id="CHEBI:18420"/>
        <label>1</label>
    </ligand>
</feature>
<dbReference type="Gene3D" id="3.30.590.10">
    <property type="entry name" value="Glutamine synthetase/guanido kinase, catalytic domain"/>
    <property type="match status" value="1"/>
</dbReference>
<keyword evidence="20" id="KW-1185">Reference proteome</keyword>
<dbReference type="PROSITE" id="PS51986">
    <property type="entry name" value="GS_BETA_GRASP"/>
    <property type="match status" value="1"/>
</dbReference>
<dbReference type="PANTHER" id="PTHR43407:SF1">
    <property type="entry name" value="LENGSIN"/>
    <property type="match status" value="1"/>
</dbReference>
<keyword evidence="5" id="KW-0963">Cytoplasm</keyword>
<feature type="binding site" evidence="13">
    <location>
        <position position="223"/>
    </location>
    <ligand>
        <name>Mg(2+)</name>
        <dbReference type="ChEBI" id="CHEBI:18420"/>
        <label>1</label>
    </ligand>
</feature>
<dbReference type="PROSITE" id="PS00181">
    <property type="entry name" value="GLNA_ATP"/>
    <property type="match status" value="1"/>
</dbReference>
<dbReference type="EMBL" id="AE014184">
    <property type="protein sequence ID" value="AAO44358.1"/>
    <property type="molecule type" value="Genomic_DNA"/>
</dbReference>
<feature type="domain" description="GS beta-grasp" evidence="17">
    <location>
        <begin position="23"/>
        <end position="107"/>
    </location>
</feature>
<evidence type="ECO:0000256" key="12">
    <source>
        <dbReference type="PIRSR" id="PIRSR604809-2"/>
    </source>
</evidence>
<evidence type="ECO:0000256" key="13">
    <source>
        <dbReference type="PIRSR" id="PIRSR604809-3"/>
    </source>
</evidence>
<feature type="binding site" evidence="12">
    <location>
        <position position="351"/>
    </location>
    <ligand>
        <name>ATP</name>
        <dbReference type="ChEBI" id="CHEBI:30616"/>
    </ligand>
</feature>
<dbReference type="NCBIfam" id="TIGR00653">
    <property type="entry name" value="GlnA"/>
    <property type="match status" value="1"/>
</dbReference>
<dbReference type="InterPro" id="IPR027303">
    <property type="entry name" value="Gln_synth_gly_rich_site"/>
</dbReference>
<protein>
    <recommendedName>
        <fullName evidence="4">Glutamine synthetase</fullName>
        <ecNumber evidence="3">6.3.1.2</ecNumber>
    </recommendedName>
    <alternativeName>
        <fullName evidence="9">Glutamate--ammonia ligase</fullName>
    </alternativeName>
    <alternativeName>
        <fullName evidence="10">Glutamine synthetase I beta</fullName>
    </alternativeName>
</protein>
<dbReference type="SUPFAM" id="SSF54368">
    <property type="entry name" value="Glutamine synthetase, N-terminal domain"/>
    <property type="match status" value="1"/>
</dbReference>
<feature type="binding site" evidence="12">
    <location>
        <position position="218"/>
    </location>
    <ligand>
        <name>ATP</name>
        <dbReference type="ChEBI" id="CHEBI:30616"/>
    </ligand>
</feature>
<dbReference type="Gene3D" id="3.10.20.70">
    <property type="entry name" value="Glutamine synthetase, N-terminal domain"/>
    <property type="match status" value="1"/>
</dbReference>
<dbReference type="GO" id="GO:0019740">
    <property type="term" value="P:nitrogen utilization"/>
    <property type="evidence" value="ECO:0007669"/>
    <property type="project" value="TreeGrafter"/>
</dbReference>
<feature type="binding site" evidence="13">
    <location>
        <position position="231"/>
    </location>
    <ligand>
        <name>Mg(2+)</name>
        <dbReference type="ChEBI" id="CHEBI:18420"/>
        <label>1</label>
    </ligand>
</feature>
<evidence type="ECO:0000256" key="8">
    <source>
        <dbReference type="ARBA" id="ARBA00022840"/>
    </source>
</evidence>
<dbReference type="GO" id="GO:0046872">
    <property type="term" value="F:metal ion binding"/>
    <property type="evidence" value="ECO:0007669"/>
    <property type="project" value="UniProtKB-KW"/>
</dbReference>
<evidence type="ECO:0000313" key="20">
    <source>
        <dbReference type="Proteomes" id="UP000002200"/>
    </source>
</evidence>
<evidence type="ECO:0000256" key="3">
    <source>
        <dbReference type="ARBA" id="ARBA00012937"/>
    </source>
</evidence>
<dbReference type="Pfam" id="PF03951">
    <property type="entry name" value="Gln-synt_N"/>
    <property type="match status" value="1"/>
</dbReference>
<feature type="binding site" evidence="11">
    <location>
        <position position="339"/>
    </location>
    <ligand>
        <name>L-glutamate</name>
        <dbReference type="ChEBI" id="CHEBI:29985"/>
    </ligand>
</feature>
<evidence type="ECO:0000256" key="10">
    <source>
        <dbReference type="ARBA" id="ARBA00033230"/>
    </source>
</evidence>
<feature type="binding site" evidence="12">
    <location>
        <begin position="234"/>
        <end position="236"/>
    </location>
    <ligand>
        <name>ATP</name>
        <dbReference type="ChEBI" id="CHEBI:30616"/>
    </ligand>
</feature>
<dbReference type="GO" id="GO:0005524">
    <property type="term" value="F:ATP binding"/>
    <property type="evidence" value="ECO:0007669"/>
    <property type="project" value="UniProtKB-KW"/>
</dbReference>
<dbReference type="SUPFAM" id="SSF55931">
    <property type="entry name" value="Glutamine synthetase/guanido kinase"/>
    <property type="match status" value="1"/>
</dbReference>
<evidence type="ECO:0000256" key="9">
    <source>
        <dbReference type="ARBA" id="ARBA00030668"/>
    </source>
</evidence>
<dbReference type="PROSITE" id="PS51987">
    <property type="entry name" value="GS_CATALYTIC"/>
    <property type="match status" value="1"/>
</dbReference>
<dbReference type="SMART" id="SM01230">
    <property type="entry name" value="Gln-synt_C"/>
    <property type="match status" value="1"/>
</dbReference>
<sequence length="482" mass="53768">MGRGQRCCVFENAKEAAEYIKSNQIEVLDVRFCDFLGAQHHFAVPAHAVDDEFFQSPQVFDASSLRGYADINHSDMLLVADPSTSYIDPFRHHKTLAMIFDVHDPRTGDVYERDSRNVAKKAEKYLAGCRFADTAYFAAEAEFFIFDDVRFKISNHSSSYSVDSEEGIWNSSRRKGGGNLGNQLKHKGGYAPLPPADQHADLRDDIMNALTKVGLRVEKGHHEAGSAGQGEINYRFNTLVNAADDLLKFKYVVKNTAHEWGKSATFMPKPIAGDNGSGMHTHQSLWKNGKPLFYSETGYANLSDIALWYIGGLLKHGPALAAFTNPSTNSYKRLVAGFEAPTSLVYSAGNRSAAIRIPPTIGAEGSKRIEYRVPDSSSNPYLAFSALLMAGIDGIKNKIHPGSPVEQNMYELTKEQSRDLRYLPSSLSDALRALEQDCDFLLEGNVFTREFISAWIDYKRKNELNRIAQYPHPLEFGMYYGV</sequence>
<dbReference type="InterPro" id="IPR014746">
    <property type="entry name" value="Gln_synth/guanido_kin_cat_dom"/>
</dbReference>
<keyword evidence="13" id="KW-0460">Magnesium</keyword>
<dbReference type="GO" id="GO:0016020">
    <property type="term" value="C:membrane"/>
    <property type="evidence" value="ECO:0007669"/>
    <property type="project" value="TreeGrafter"/>
</dbReference>
<evidence type="ECO:0000256" key="11">
    <source>
        <dbReference type="PIRSR" id="PIRSR604809-1"/>
    </source>
</evidence>
<comment type="cofactor">
    <cofactor evidence="13">
        <name>Mg(2+)</name>
        <dbReference type="ChEBI" id="CHEBI:18420"/>
    </cofactor>
    <text evidence="13">Binds 2 Mg(2+) ions per subunit.</text>
</comment>
<comment type="subcellular location">
    <subcellularLocation>
        <location evidence="1">Cytoplasm</location>
    </subcellularLocation>
</comment>
<dbReference type="PANTHER" id="PTHR43407">
    <property type="entry name" value="GLUTAMINE SYNTHETASE"/>
    <property type="match status" value="1"/>
</dbReference>
<dbReference type="GO" id="GO:0006542">
    <property type="term" value="P:glutamine biosynthetic process"/>
    <property type="evidence" value="ECO:0007669"/>
    <property type="project" value="InterPro"/>
</dbReference>
<evidence type="ECO:0000256" key="15">
    <source>
        <dbReference type="PROSITE-ProRule" id="PRU01330"/>
    </source>
</evidence>
<dbReference type="GO" id="GO:0004356">
    <property type="term" value="F:glutamine synthetase activity"/>
    <property type="evidence" value="ECO:0007669"/>
    <property type="project" value="UniProtKB-EC"/>
</dbReference>
<comment type="similarity">
    <text evidence="2 15 16">Belongs to the glutamine synthetase family.</text>
</comment>
<dbReference type="eggNOG" id="COG0174">
    <property type="taxonomic scope" value="Bacteria"/>
</dbReference>
<reference evidence="19 20" key="1">
    <citation type="journal article" date="2003" name="Genome Res.">
        <title>Tropheryma whipplei twist: a human pathogenic Actinobacteria with a reduced genome.</title>
        <authorList>
            <person name="Raoult D."/>
            <person name="Ogata H."/>
            <person name="Audic S."/>
            <person name="Robert C."/>
            <person name="Suhre K."/>
            <person name="Drancourt M."/>
            <person name="Claverie J.-M."/>
        </authorList>
    </citation>
    <scope>NUCLEOTIDE SEQUENCE [LARGE SCALE GENOMIC DNA]</scope>
    <source>
        <strain evidence="19 20">Twist</strain>
    </source>
</reference>
<name>Q83GK6_TROWT</name>
<dbReference type="AlphaFoldDB" id="Q83GK6"/>
<feature type="domain" description="GS catalytic" evidence="18">
    <location>
        <begin position="115"/>
        <end position="482"/>
    </location>
</feature>
<feature type="binding site" evidence="11">
    <location>
        <position position="372"/>
    </location>
    <ligand>
        <name>L-glutamate</name>
        <dbReference type="ChEBI" id="CHEBI:29985"/>
    </ligand>
</feature>
<dbReference type="InterPro" id="IPR008147">
    <property type="entry name" value="Gln_synt_N"/>
</dbReference>
<gene>
    <name evidence="19" type="primary">glnA</name>
    <name evidence="19" type="ordered locus">TWT_261</name>
</gene>
<keyword evidence="14" id="KW-0597">Phosphoprotein</keyword>
<dbReference type="KEGG" id="twh:TWT_261"/>
<feature type="binding site" evidence="13">
    <location>
        <position position="280"/>
    </location>
    <ligand>
        <name>Mg(2+)</name>
        <dbReference type="ChEBI" id="CHEBI:18420"/>
        <label>1</label>
    </ligand>
</feature>
<evidence type="ECO:0000256" key="1">
    <source>
        <dbReference type="ARBA" id="ARBA00004496"/>
    </source>
</evidence>
<dbReference type="HOGENOM" id="CLU_017290_1_2_11"/>
<evidence type="ECO:0000256" key="6">
    <source>
        <dbReference type="ARBA" id="ARBA00022598"/>
    </source>
</evidence>
<dbReference type="Pfam" id="PF00120">
    <property type="entry name" value="Gln-synt_C"/>
    <property type="match status" value="1"/>
</dbReference>
<proteinExistence type="inferred from homology"/>
<feature type="modified residue" description="O-AMP-tyrosine" evidence="14">
    <location>
        <position position="410"/>
    </location>
</feature>
<dbReference type="EC" id="6.3.1.2" evidence="3"/>
<dbReference type="STRING" id="203267.TWT_261"/>
<keyword evidence="6 19" id="KW-0436">Ligase</keyword>